<dbReference type="Pfam" id="PF01044">
    <property type="entry name" value="Vinculin"/>
    <property type="match status" value="2"/>
</dbReference>
<dbReference type="FunFam" id="1.20.120.810:FF:000002">
    <property type="entry name" value="Vinculin b"/>
    <property type="match status" value="1"/>
</dbReference>
<keyword evidence="17" id="KW-0175">Coiled coil</keyword>
<dbReference type="Gene3D" id="1.20.120.230">
    <property type="entry name" value="Alpha-catenin/vinculin-like"/>
    <property type="match status" value="2"/>
</dbReference>
<evidence type="ECO:0000313" key="19">
    <source>
        <dbReference type="EMBL" id="KAF5929043.1"/>
    </source>
</evidence>
<feature type="region of interest" description="Disordered" evidence="18">
    <location>
        <begin position="817"/>
        <end position="858"/>
    </location>
</feature>
<evidence type="ECO:0000256" key="13">
    <source>
        <dbReference type="ARBA" id="ARBA00023203"/>
    </source>
</evidence>
<feature type="coiled-coil region" evidence="17">
    <location>
        <begin position="368"/>
        <end position="395"/>
    </location>
</feature>
<dbReference type="FunFam" id="1.20.120.230:FF:000010">
    <property type="entry name" value="Vinculin a"/>
    <property type="match status" value="1"/>
</dbReference>
<feature type="compositionally biased region" description="Pro residues" evidence="18">
    <location>
        <begin position="831"/>
        <end position="847"/>
    </location>
</feature>
<dbReference type="InterPro" id="IPR017997">
    <property type="entry name" value="Vinculin"/>
</dbReference>
<evidence type="ECO:0000256" key="7">
    <source>
        <dbReference type="ARBA" id="ARBA00022475"/>
    </source>
</evidence>
<reference evidence="19 20" key="1">
    <citation type="journal article" date="2020" name="Mol. Biol. Evol.">
        <title>Interspecific Gene Flow and the Evolution of Specialization in Black and White Rhinoceros.</title>
        <authorList>
            <person name="Moodley Y."/>
            <person name="Westbury M.V."/>
            <person name="Russo I.M."/>
            <person name="Gopalakrishnan S."/>
            <person name="Rakotoarivelo A."/>
            <person name="Olsen R.A."/>
            <person name="Prost S."/>
            <person name="Tunstall T."/>
            <person name="Ryder O.A."/>
            <person name="Dalen L."/>
            <person name="Bruford M.W."/>
        </authorList>
    </citation>
    <scope>NUCLEOTIDE SEQUENCE [LARGE SCALE GENOMIC DNA]</scope>
    <source>
        <strain evidence="19">SBR-YM</strain>
        <tissue evidence="19">Skin</tissue>
    </source>
</reference>
<organism evidence="19 20">
    <name type="scientific">Diceros bicornis minor</name>
    <name type="common">South-central black rhinoceros</name>
    <dbReference type="NCBI Taxonomy" id="77932"/>
    <lineage>
        <taxon>Eukaryota</taxon>
        <taxon>Metazoa</taxon>
        <taxon>Chordata</taxon>
        <taxon>Craniata</taxon>
        <taxon>Vertebrata</taxon>
        <taxon>Euteleostomi</taxon>
        <taxon>Mammalia</taxon>
        <taxon>Eutheria</taxon>
        <taxon>Laurasiatheria</taxon>
        <taxon>Perissodactyla</taxon>
        <taxon>Rhinocerotidae</taxon>
        <taxon>Diceros</taxon>
    </lineage>
</organism>
<keyword evidence="10" id="KW-0130">Cell adhesion</keyword>
<dbReference type="EMBL" id="JACDTQ010000140">
    <property type="protein sequence ID" value="KAF5929043.1"/>
    <property type="molecule type" value="Genomic_DNA"/>
</dbReference>
<evidence type="ECO:0000256" key="12">
    <source>
        <dbReference type="ARBA" id="ARBA00023136"/>
    </source>
</evidence>
<keyword evidence="13" id="KW-0009">Actin-binding</keyword>
<evidence type="ECO:0000313" key="20">
    <source>
        <dbReference type="Proteomes" id="UP000551758"/>
    </source>
</evidence>
<keyword evidence="20" id="KW-1185">Reference proteome</keyword>
<dbReference type="GO" id="GO:0007155">
    <property type="term" value="P:cell adhesion"/>
    <property type="evidence" value="ECO:0007669"/>
    <property type="project" value="UniProtKB-KW"/>
</dbReference>
<evidence type="ECO:0000256" key="10">
    <source>
        <dbReference type="ARBA" id="ARBA00022889"/>
    </source>
</evidence>
<proteinExistence type="inferred from homology"/>
<keyword evidence="12" id="KW-0472">Membrane</keyword>
<sequence length="1105" mass="120737">MPVFHTRTIESILEPVAQQISHLVIMHEEGEVDGKAIPDLTAPVAAVQAAVSNLVRVGKETVQTTEDQILKRDMPPAFIKVENACTKLVQAAQMLQSDPYSVPARDYLIDGSRGILSGTSDLLLTFDEAEVRKIIRVCKGILEYLTVAEVVETMEDLVTYTKNLGPGMTKMAKMIDERQQELTHQEHRVMLVNSMNTVKELLPVLISAMKIFVTTKNSKNQGIEEALKNRNFTVEKMSAEINEIIRVLQLTSWDEDAWASKDTEAMKRALASIDSKLNQAKGWLRDPSASPDIEYLFILGDAGEQAIRQILDEAGKVGELCAGKERREILGTCKMLGQMTDQVADLRARGQGASPVAMQKAQQVSQGLDVLTAKVENAARKLEAMTNSKQSIAKKIDAAQNWLADPNGGPEGEEQIRGALAEARKIAELCDDPKERDDILRSLGEISALTSKLADLRRQGKGDSPEARALAKQVATALQNLQTKTNRAVANSRPTKAAVHLEGKIEQAQRWIDNPTVDDRGVGQAAIRGLVAEGHRLANVMMGPYRQDLLAKCDRVDQLTAQLADLAARGEGESPQARALASQLQDSLKDLKAQMQEAMTQEVSDVFSDTTTPIKLLAVAATAPPDAPNREEVFDERAANFENHSGRLGATAEKAAAVGTANKSTVEGIQASVKTARELTPQVVSAARILLRNPGNQAAYEHFETMKNQWIDNVEKMTGLVDEAIDTKSLLDASEEAIKKDLDKCKVAMANIQPQMLVAGATSIARRANRILLVAKREVENSEDPKFREAVKAASDELSKTISPMVMDAKAVAGNISDPGKQCMLTDELAPPKPPLPEGEVPPPRPPPPEEKDEEFPEQKAGEVINQPMMMAARQLHDEARKWSSKPGNPAAEVGISVVAEADAADAVGFPVPPDMEDDYEPELLLMPSNQPVNQPILAAAQSLHREATKWSSKGNDIIAAAKRMALLMAEMSRLVRGGSGTKRALIQCAKDIAKASDEVTRLAKEVAKQCTDKRIRTNLLQVCERIPTISTQLKILSTVKATMLGRTNISDEESEQATEMLVHNAQNLMQSVKETVREAEAASIKIRTDAGFTLRWVRKTPWYQ</sequence>
<dbReference type="GO" id="GO:0042383">
    <property type="term" value="C:sarcolemma"/>
    <property type="evidence" value="ECO:0007669"/>
    <property type="project" value="UniProtKB-SubCell"/>
</dbReference>
<evidence type="ECO:0000256" key="11">
    <source>
        <dbReference type="ARBA" id="ARBA00022949"/>
    </source>
</evidence>
<dbReference type="InterPro" id="IPR006077">
    <property type="entry name" value="Vinculin/catenin"/>
</dbReference>
<dbReference type="GO" id="GO:0051015">
    <property type="term" value="F:actin filament binding"/>
    <property type="evidence" value="ECO:0007669"/>
    <property type="project" value="InterPro"/>
</dbReference>
<accession>A0A7J7FLV0</accession>
<comment type="similarity">
    <text evidence="5">Belongs to the vinculin/alpha-catenin family.</text>
</comment>
<comment type="subcellular location">
    <subcellularLocation>
        <location evidence="4">Cell junction</location>
        <location evidence="4">Adherens junction</location>
    </subcellularLocation>
    <subcellularLocation>
        <location evidence="3">Cell membrane</location>
        <location evidence="3">Sarcolemma</location>
        <topology evidence="3">Peripheral membrane protein</topology>
        <orientation evidence="3">Cytoplasmic side</orientation>
    </subcellularLocation>
    <subcellularLocation>
        <location evidence="1">Cell projection</location>
        <location evidence="1">Podosome</location>
    </subcellularLocation>
    <subcellularLocation>
        <location evidence="2">Cytoplasm</location>
        <location evidence="2">Cytoskeleton</location>
    </subcellularLocation>
</comment>
<dbReference type="GO" id="GO:0005912">
    <property type="term" value="C:adherens junction"/>
    <property type="evidence" value="ECO:0007669"/>
    <property type="project" value="UniProtKB-SubCell"/>
</dbReference>
<evidence type="ECO:0000256" key="4">
    <source>
        <dbReference type="ARBA" id="ARBA00004536"/>
    </source>
</evidence>
<dbReference type="InterPro" id="IPR036723">
    <property type="entry name" value="Alpha-catenin/vinculin-like_sf"/>
</dbReference>
<dbReference type="AlphaFoldDB" id="A0A7J7FLV0"/>
<evidence type="ECO:0000256" key="9">
    <source>
        <dbReference type="ARBA" id="ARBA00022737"/>
    </source>
</evidence>
<keyword evidence="9" id="KW-0677">Repeat</keyword>
<evidence type="ECO:0000256" key="15">
    <source>
        <dbReference type="ARBA" id="ARBA00024757"/>
    </source>
</evidence>
<dbReference type="InterPro" id="IPR000633">
    <property type="entry name" value="Vinculin_CS"/>
</dbReference>
<evidence type="ECO:0000256" key="5">
    <source>
        <dbReference type="ARBA" id="ARBA00008376"/>
    </source>
</evidence>
<dbReference type="PROSITE" id="PS00664">
    <property type="entry name" value="VINCULIN_2"/>
    <property type="match status" value="2"/>
</dbReference>
<evidence type="ECO:0000256" key="18">
    <source>
        <dbReference type="SAM" id="MobiDB-lite"/>
    </source>
</evidence>
<protein>
    <recommendedName>
        <fullName evidence="6">Vinculin</fullName>
    </recommendedName>
    <alternativeName>
        <fullName evidence="16">Metavinculin</fullName>
    </alternativeName>
</protein>
<evidence type="ECO:0000256" key="17">
    <source>
        <dbReference type="SAM" id="Coils"/>
    </source>
</evidence>
<evidence type="ECO:0000256" key="6">
    <source>
        <dbReference type="ARBA" id="ARBA00014125"/>
    </source>
</evidence>
<dbReference type="FunFam" id="1.20.120.810:FF:000003">
    <property type="entry name" value="Vinculin b"/>
    <property type="match status" value="1"/>
</dbReference>
<evidence type="ECO:0000256" key="3">
    <source>
        <dbReference type="ARBA" id="ARBA00004278"/>
    </source>
</evidence>
<dbReference type="PRINTS" id="PR00806">
    <property type="entry name" value="VINCULIN"/>
</dbReference>
<evidence type="ECO:0000256" key="1">
    <source>
        <dbReference type="ARBA" id="ARBA00004188"/>
    </source>
</evidence>
<keyword evidence="8" id="KW-0963">Cytoplasm</keyword>
<dbReference type="FunFam" id="1.20.120.810:FF:000001">
    <property type="entry name" value="Vinculin a"/>
    <property type="match status" value="1"/>
</dbReference>
<comment type="function">
    <text evidence="15">Actin filament (F-actin)-binding protein involved in cell-matrix adhesion and cell-cell adhesion. Regulates cell-surface E-cadherin expression and potentiates mechanosensing by the E-cadherin complex. May also play important roles in cell morphology and locomotion.</text>
</comment>
<evidence type="ECO:0000256" key="16">
    <source>
        <dbReference type="ARBA" id="ARBA00033411"/>
    </source>
</evidence>
<name>A0A7J7FLV0_DICBM</name>
<dbReference type="FunFam" id="1.20.120.230:FF:000041">
    <property type="entry name" value="Vinculin"/>
    <property type="match status" value="1"/>
</dbReference>
<dbReference type="GO" id="GO:0005198">
    <property type="term" value="F:structural molecule activity"/>
    <property type="evidence" value="ECO:0007669"/>
    <property type="project" value="InterPro"/>
</dbReference>
<dbReference type="PANTHER" id="PTHR46180">
    <property type="entry name" value="VINCULIN"/>
    <property type="match status" value="1"/>
</dbReference>
<dbReference type="Gene3D" id="1.20.120.810">
    <property type="entry name" value="Vinculin, Vh2 four-helix bundle"/>
    <property type="match status" value="3"/>
</dbReference>
<dbReference type="PROSITE" id="PS00663">
    <property type="entry name" value="VINCULIN_1"/>
    <property type="match status" value="1"/>
</dbReference>
<evidence type="ECO:0000256" key="8">
    <source>
        <dbReference type="ARBA" id="ARBA00022490"/>
    </source>
</evidence>
<dbReference type="SUPFAM" id="SSF47220">
    <property type="entry name" value="alpha-catenin/vinculin-like"/>
    <property type="match status" value="7"/>
</dbReference>
<dbReference type="Proteomes" id="UP000551758">
    <property type="component" value="Unassembled WGS sequence"/>
</dbReference>
<keyword evidence="11" id="KW-0965">Cell junction</keyword>
<gene>
    <name evidence="19" type="ORF">HPG69_015516</name>
</gene>
<comment type="caution">
    <text evidence="19">The sequence shown here is derived from an EMBL/GenBank/DDBJ whole genome shotgun (WGS) entry which is preliminary data.</text>
</comment>
<evidence type="ECO:0000256" key="2">
    <source>
        <dbReference type="ARBA" id="ARBA00004245"/>
    </source>
</evidence>
<keyword evidence="7" id="KW-1003">Cell membrane</keyword>
<dbReference type="GO" id="GO:0002102">
    <property type="term" value="C:podosome"/>
    <property type="evidence" value="ECO:0007669"/>
    <property type="project" value="UniProtKB-SubCell"/>
</dbReference>
<keyword evidence="14" id="KW-0206">Cytoskeleton</keyword>
<evidence type="ECO:0000256" key="14">
    <source>
        <dbReference type="ARBA" id="ARBA00023212"/>
    </source>
</evidence>